<feature type="chain" id="PRO_5020491068" description="Rhamnogalacturonase A/B/Epimerase-like pectate lyase domain-containing protein" evidence="1">
    <location>
        <begin position="22"/>
        <end position="769"/>
    </location>
</feature>
<feature type="domain" description="Rhamnogalacturonase A/B/Epimerase-like pectate lyase" evidence="2">
    <location>
        <begin position="44"/>
        <end position="263"/>
    </location>
</feature>
<dbReference type="InterPro" id="IPR039279">
    <property type="entry name" value="QRT3-like"/>
</dbReference>
<reference evidence="3 4" key="1">
    <citation type="journal article" date="2019" name="Mol. Biol. Evol.">
        <title>Blast fungal genomes show frequent chromosomal changes, gene gains and losses, and effector gene turnover.</title>
        <authorList>
            <person name="Gomez Luciano L.B."/>
            <person name="Jason Tsai I."/>
            <person name="Chuma I."/>
            <person name="Tosa Y."/>
            <person name="Chen Y.H."/>
            <person name="Li J.Y."/>
            <person name="Li M.Y."/>
            <person name="Jade Lu M.Y."/>
            <person name="Nakayashiki H."/>
            <person name="Li W.H."/>
        </authorList>
    </citation>
    <scope>NUCLEOTIDE SEQUENCE [LARGE SCALE GENOMIC DNA]</scope>
    <source>
        <strain evidence="3">MZ5-1-6</strain>
    </source>
</reference>
<name>A0A4P7NKL4_PYROR</name>
<dbReference type="PANTHER" id="PTHR33928:SF2">
    <property type="entry name" value="PECTATE LYASE SUPERFAMILY PROTEIN DOMAIN-CONTAINING PROTEIN-RELATED"/>
    <property type="match status" value="1"/>
</dbReference>
<dbReference type="GO" id="GO:0004650">
    <property type="term" value="F:polygalacturonase activity"/>
    <property type="evidence" value="ECO:0007669"/>
    <property type="project" value="InterPro"/>
</dbReference>
<protein>
    <recommendedName>
        <fullName evidence="2">Rhamnogalacturonase A/B/Epimerase-like pectate lyase domain-containing protein</fullName>
    </recommendedName>
</protein>
<feature type="signal peptide" evidence="1">
    <location>
        <begin position="1"/>
        <end position="21"/>
    </location>
</feature>
<dbReference type="CDD" id="cd23668">
    <property type="entry name" value="GH55_beta13glucanase-like"/>
    <property type="match status" value="1"/>
</dbReference>
<dbReference type="Proteomes" id="UP000294847">
    <property type="component" value="Chromosome 5"/>
</dbReference>
<evidence type="ECO:0000313" key="4">
    <source>
        <dbReference type="Proteomes" id="UP000294847"/>
    </source>
</evidence>
<accession>A0A4P7NKL4</accession>
<feature type="domain" description="Rhamnogalacturonase A/B/Epimerase-like pectate lyase" evidence="2">
    <location>
        <begin position="394"/>
        <end position="514"/>
    </location>
</feature>
<dbReference type="Gene3D" id="2.160.20.10">
    <property type="entry name" value="Single-stranded right-handed beta-helix, Pectin lyase-like"/>
    <property type="match status" value="2"/>
</dbReference>
<evidence type="ECO:0000313" key="3">
    <source>
        <dbReference type="EMBL" id="QBZ62602.1"/>
    </source>
</evidence>
<evidence type="ECO:0000259" key="2">
    <source>
        <dbReference type="Pfam" id="PF12708"/>
    </source>
</evidence>
<dbReference type="EMBL" id="CP034208">
    <property type="protein sequence ID" value="QBZ62602.1"/>
    <property type="molecule type" value="Genomic_DNA"/>
</dbReference>
<dbReference type="InterPro" id="IPR011050">
    <property type="entry name" value="Pectin_lyase_fold/virulence"/>
</dbReference>
<keyword evidence="1" id="KW-0732">Signal</keyword>
<dbReference type="InterPro" id="IPR012334">
    <property type="entry name" value="Pectin_lyas_fold"/>
</dbReference>
<dbReference type="SUPFAM" id="SSF51126">
    <property type="entry name" value="Pectin lyase-like"/>
    <property type="match status" value="2"/>
</dbReference>
<gene>
    <name evidence="3" type="ORF">PoMZ_11485</name>
</gene>
<dbReference type="Pfam" id="PF12708">
    <property type="entry name" value="Pect-lyase_RHGA_epim"/>
    <property type="match status" value="2"/>
</dbReference>
<dbReference type="FunFam" id="2.160.20.10:FF:000023">
    <property type="entry name" value="Exo-beta-1,3-glucanase Exg0"/>
    <property type="match status" value="1"/>
</dbReference>
<dbReference type="PANTHER" id="PTHR33928">
    <property type="entry name" value="POLYGALACTURONASE QRT3"/>
    <property type="match status" value="1"/>
</dbReference>
<organism evidence="3 4">
    <name type="scientific">Pyricularia oryzae</name>
    <name type="common">Rice blast fungus</name>
    <name type="synonym">Magnaporthe oryzae</name>
    <dbReference type="NCBI Taxonomy" id="318829"/>
    <lineage>
        <taxon>Eukaryota</taxon>
        <taxon>Fungi</taxon>
        <taxon>Dikarya</taxon>
        <taxon>Ascomycota</taxon>
        <taxon>Pezizomycotina</taxon>
        <taxon>Sordariomycetes</taxon>
        <taxon>Sordariomycetidae</taxon>
        <taxon>Magnaporthales</taxon>
        <taxon>Pyriculariaceae</taxon>
        <taxon>Pyricularia</taxon>
    </lineage>
</organism>
<evidence type="ECO:0000256" key="1">
    <source>
        <dbReference type="SAM" id="SignalP"/>
    </source>
</evidence>
<proteinExistence type="predicted"/>
<sequence length="769" mass="82217">MRLLNTSSLLLAVLMWVGVSAYWLGDLPNQGVAPFAGAGYTVRRNVRDFGARGDGVTDDTAAINAALQAGNRCNIGCASTTTTPALVYFPAGTYLISTSLLPPYFTMMIGDASNPPILKATSNFQGFGLIDANPYQSTGDLNWISVNNFYKQIRNFVIDTTNIPPQTPATGVHWPTSQATSMQNVEFRMPTTPGVVHVGLFIESGSGGFLSDLTFIGGATGASMGNQQYTMRNLIFKNCDVAIIHLWDWGWTYFGLQIENARICIDMSSLTGTGSQNVGSLTLIDSTMTNVATGIKTAFSSNSQPPTAGSVILENVQLNNVPVAVTAAQGTVLTGSTGSTTITGWGQGHRYVPNGPNRWQGAITPVPRPASMLSGSRWYTKAKPQYETLPVSSFITARSVGARGDGSTDDTNALQNAINTAQQQGRVLWIDHGIYRVTGTITIPAGSKIVGESFPVIMSSGSFFADMNNPRPVVQVGATSGTVGRVELSDFMVSTQGAQAGATLIEWNLASNGEPSGMWDVHTRVGGFTGSNLQVAQCLKTPSSSAVNANCIAAYMGMHVTKGASGLYMENVWIWTADHDIDDPNLTQTTIYAGRGLLVESTAGNIWLMGTASEHFVLYQYQFLNTQNIVGAQFQTETPYYQPMPQATSPFPPVSAISDPDFAVSCRGIAGNCANAWGVRYIGSHDIAVYGSGQYSFFNNYSTTCSTVEAGENCQSRIVELQGPVSNINIYNLNTIGSLSMIDRDGTSLARWSDNINTFAQTIAMFKSN</sequence>
<dbReference type="InterPro" id="IPR024535">
    <property type="entry name" value="RHGA/B-epi-like_pectate_lyase"/>
</dbReference>
<dbReference type="AlphaFoldDB" id="A0A4P7NKL4"/>